<keyword evidence="5 12" id="KW-0812">Transmembrane</keyword>
<keyword evidence="10 12" id="KW-1133">Transmembrane helix</keyword>
<keyword evidence="6" id="KW-0479">Metal-binding</keyword>
<evidence type="ECO:0000256" key="5">
    <source>
        <dbReference type="ARBA" id="ARBA00022692"/>
    </source>
</evidence>
<dbReference type="GO" id="GO:0061630">
    <property type="term" value="F:ubiquitin protein ligase activity"/>
    <property type="evidence" value="ECO:0007669"/>
    <property type="project" value="UniProtKB-EC"/>
</dbReference>
<dbReference type="InterPro" id="IPR018247">
    <property type="entry name" value="EF_Hand_1_Ca_BS"/>
</dbReference>
<dbReference type="AlphaFoldDB" id="A0A1F6TF75"/>
<organism evidence="14 15">
    <name type="scientific">Candidatus Muproteobacteria bacterium RIFCSPHIGHO2_01_FULL_65_16</name>
    <dbReference type="NCBI Taxonomy" id="1817764"/>
    <lineage>
        <taxon>Bacteria</taxon>
        <taxon>Pseudomonadati</taxon>
        <taxon>Pseudomonadota</taxon>
        <taxon>Candidatus Muproteobacteria</taxon>
    </lineage>
</organism>
<evidence type="ECO:0000256" key="3">
    <source>
        <dbReference type="ARBA" id="ARBA00012483"/>
    </source>
</evidence>
<keyword evidence="8" id="KW-0833">Ubl conjugation pathway</keyword>
<evidence type="ECO:0000256" key="6">
    <source>
        <dbReference type="ARBA" id="ARBA00022723"/>
    </source>
</evidence>
<comment type="caution">
    <text evidence="14">The sequence shown here is derived from an EMBL/GenBank/DDBJ whole genome shotgun (WGS) entry which is preliminary data.</text>
</comment>
<dbReference type="GO" id="GO:0016567">
    <property type="term" value="P:protein ubiquitination"/>
    <property type="evidence" value="ECO:0007669"/>
    <property type="project" value="InterPro"/>
</dbReference>
<evidence type="ECO:0000256" key="2">
    <source>
        <dbReference type="ARBA" id="ARBA00004141"/>
    </source>
</evidence>
<evidence type="ECO:0000256" key="9">
    <source>
        <dbReference type="ARBA" id="ARBA00022833"/>
    </source>
</evidence>
<evidence type="ECO:0000256" key="11">
    <source>
        <dbReference type="ARBA" id="ARBA00023136"/>
    </source>
</evidence>
<evidence type="ECO:0000256" key="8">
    <source>
        <dbReference type="ARBA" id="ARBA00022786"/>
    </source>
</evidence>
<dbReference type="Pfam" id="PF12483">
    <property type="entry name" value="GIDE"/>
    <property type="match status" value="1"/>
</dbReference>
<dbReference type="GO" id="GO:0016020">
    <property type="term" value="C:membrane"/>
    <property type="evidence" value="ECO:0007669"/>
    <property type="project" value="UniProtKB-SubCell"/>
</dbReference>
<keyword evidence="4" id="KW-0808">Transferase</keyword>
<evidence type="ECO:0000256" key="10">
    <source>
        <dbReference type="ARBA" id="ARBA00022989"/>
    </source>
</evidence>
<evidence type="ECO:0000313" key="14">
    <source>
        <dbReference type="EMBL" id="OGI43803.1"/>
    </source>
</evidence>
<feature type="domain" description="E3 Ubiquitin ligase MUL1-like" evidence="13">
    <location>
        <begin position="87"/>
        <end position="190"/>
    </location>
</feature>
<dbReference type="STRING" id="1817764.A2637_01920"/>
<comment type="subcellular location">
    <subcellularLocation>
        <location evidence="2">Membrane</location>
        <topology evidence="2">Multi-pass membrane protein</topology>
    </subcellularLocation>
</comment>
<evidence type="ECO:0000259" key="13">
    <source>
        <dbReference type="Pfam" id="PF12483"/>
    </source>
</evidence>
<gene>
    <name evidence="14" type="ORF">A2637_01920</name>
</gene>
<comment type="catalytic activity">
    <reaction evidence="1">
        <text>S-ubiquitinyl-[E2 ubiquitin-conjugating enzyme]-L-cysteine + [acceptor protein]-L-lysine = [E2 ubiquitin-conjugating enzyme]-L-cysteine + N(6)-ubiquitinyl-[acceptor protein]-L-lysine.</text>
        <dbReference type="EC" id="2.3.2.27"/>
    </reaction>
</comment>
<name>A0A1F6TF75_9PROT</name>
<keyword evidence="9" id="KW-0862">Zinc</keyword>
<keyword evidence="11 12" id="KW-0472">Membrane</keyword>
<dbReference type="PROSITE" id="PS00018">
    <property type="entry name" value="EF_HAND_1"/>
    <property type="match status" value="1"/>
</dbReference>
<keyword evidence="7" id="KW-0863">Zinc-finger</keyword>
<evidence type="ECO:0000256" key="4">
    <source>
        <dbReference type="ARBA" id="ARBA00022679"/>
    </source>
</evidence>
<evidence type="ECO:0000256" key="7">
    <source>
        <dbReference type="ARBA" id="ARBA00022771"/>
    </source>
</evidence>
<evidence type="ECO:0000256" key="1">
    <source>
        <dbReference type="ARBA" id="ARBA00000900"/>
    </source>
</evidence>
<evidence type="ECO:0000313" key="15">
    <source>
        <dbReference type="Proteomes" id="UP000179360"/>
    </source>
</evidence>
<feature type="transmembrane region" description="Helical" evidence="12">
    <location>
        <begin position="291"/>
        <end position="311"/>
    </location>
</feature>
<protein>
    <recommendedName>
        <fullName evidence="3">RING-type E3 ubiquitin transferase</fullName>
        <ecNumber evidence="3">2.3.2.27</ecNumber>
    </recommendedName>
</protein>
<dbReference type="EMBL" id="MFSY01000131">
    <property type="protein sequence ID" value="OGI43803.1"/>
    <property type="molecule type" value="Genomic_DNA"/>
</dbReference>
<proteinExistence type="predicted"/>
<dbReference type="Proteomes" id="UP000179360">
    <property type="component" value="Unassembled WGS sequence"/>
</dbReference>
<sequence>MTQSVRQSDPVAVGFGIALLAGAAAFAAWRAWRDLHSARTIEDIPTSKIRSAPMGYIELEGAGKLMDGPPIVAPLSGLPCVWYRYRVEEQVTTYNRGRAQRRWQVVDKGESTETFWLEDDTGRVVIDPEGAEVTPKHKDVWHSSSGMSRAPLRTNFITAFLAAHTSGNPHRFTEWRINPGEELYALGLLKNLGSLMGHTTVDEDVRGLLQEWKRDQAALKERFDLNQDGRIDEKEWMLARAQARREVLRARTEQQQTFSEGINLVGPTNDSSRPYILSAYPQADIVKRYRLWAGLYGAGFFLLGGAGVWLFNTRFN</sequence>
<reference evidence="14 15" key="1">
    <citation type="journal article" date="2016" name="Nat. Commun.">
        <title>Thousands of microbial genomes shed light on interconnected biogeochemical processes in an aquifer system.</title>
        <authorList>
            <person name="Anantharaman K."/>
            <person name="Brown C.T."/>
            <person name="Hug L.A."/>
            <person name="Sharon I."/>
            <person name="Castelle C.J."/>
            <person name="Probst A.J."/>
            <person name="Thomas B.C."/>
            <person name="Singh A."/>
            <person name="Wilkins M.J."/>
            <person name="Karaoz U."/>
            <person name="Brodie E.L."/>
            <person name="Williams K.H."/>
            <person name="Hubbard S.S."/>
            <person name="Banfield J.F."/>
        </authorList>
    </citation>
    <scope>NUCLEOTIDE SEQUENCE [LARGE SCALE GENOMIC DNA]</scope>
</reference>
<dbReference type="InterPro" id="IPR022170">
    <property type="entry name" value="MUL1-like"/>
</dbReference>
<dbReference type="GO" id="GO:0008270">
    <property type="term" value="F:zinc ion binding"/>
    <property type="evidence" value="ECO:0007669"/>
    <property type="project" value="UniProtKB-KW"/>
</dbReference>
<dbReference type="EC" id="2.3.2.27" evidence="3"/>
<feature type="transmembrane region" description="Helical" evidence="12">
    <location>
        <begin position="12"/>
        <end position="32"/>
    </location>
</feature>
<evidence type="ECO:0000256" key="12">
    <source>
        <dbReference type="SAM" id="Phobius"/>
    </source>
</evidence>
<accession>A0A1F6TF75</accession>